<evidence type="ECO:0000256" key="4">
    <source>
        <dbReference type="SAM" id="MobiDB-lite"/>
    </source>
</evidence>
<evidence type="ECO:0000313" key="6">
    <source>
        <dbReference type="Proteomes" id="UP001605036"/>
    </source>
</evidence>
<evidence type="ECO:0000313" key="5">
    <source>
        <dbReference type="EMBL" id="KAL2629895.1"/>
    </source>
</evidence>
<feature type="region of interest" description="Disordered" evidence="4">
    <location>
        <begin position="96"/>
        <end position="122"/>
    </location>
</feature>
<feature type="compositionally biased region" description="Polar residues" evidence="4">
    <location>
        <begin position="1293"/>
        <end position="1302"/>
    </location>
</feature>
<sequence>MSVRMLSRPPSTNGNATNVGIQISVPPPASVINPTSSSPPSFPPSASSGSPPSPFSFPPPPELSFQQRTSLSSTSPLPAAGPSSCVLNFSPSVQTPSSSPSVSVSSSGSGTTCVPTSPLSSLGTSGVVVVGVIGRVEHEVSQLLDRLLDSQVFGIKNGGLESWTESEKTGVVLAVSGQNRENERDAAAQITSHLPSGKGPFEDGGTSEVERKVEDGSVAAPEFLDQKHEPRTRGLKNEKFQISLGDNSKQKERRINEKLVKGLGGNGSNERRKDSRWEEKTTGDDGTKVGEGMRDHCKSTSASFSKFKHYHDEEKGMVYVQFTWGSLPLDILREEARRSVIAGDDLSALLEQHEAEGMRGLLFMFSVCHIILLVHDGAHFDTRFLHILRMLQAAKHSLAPFIKAQVLPGLLPPPSSITRPSPLKPISLATNNASSGRTSVVGRNSSTIALMSGSTPVLFPGQCTPVVLFVFLEHLTEPSVAGTSCAIISRAEDASEVATSSVSQSGPLTQSLSANYMLRQSGQTKQPAGLTVVRSANKSEAGFRKKLQSSMEAQIRFLLKKCRTVAGSGESGPSAVGAGPGMGPRGPGGSASTFQGVGGGGALFVLDPSRAVVLLDRTSNHLTDALDSATDAMEAMLLGAEDTLEAGLNAGVTGEDIQTVRDFLWRQVDILRGKGGISSSAGGGSAGVGMVAAAAAAAAASAASGGSSGTSKPVCSPPELPTISSWLSACRLLAEALFVKIKEENGISTGQRASEGNRSVMKKGSVDVTRTVPNTGSLVRSKCTIDATISCLESGVNMDEKFSATWCKRVLPSAHEVYLKGLPPCYPTSLHKSQLEKALSVFRAMVRGPAVPVFAEKLRMDCEAVWHSGRRLCDAVSLTGKPCVHQVHEVSDSLPTCSSTARRKGKDELQETGKTTSEKRVSKPHSSGVVFLHACACGRSRKLRKDPFDFESANVRFFKFPNCEDLLPSLVLPCLEGSPSIGGSPWSLVCLGNSHYYQPTTGLLQSGFCSKQNFLSPWDIPVVYRKAELQEDILPPSPPKELITESLIFGSGKAAADRKVMVKSLLPRAESTVESKTAMVSLYSKVAEKGYLDTSRPNSTRVTGLPDTPRGFTEIATKTNYGGEAAFPPLPQKQDKPTPPPRTSKHLSSKERKEASQILREYRGGTSKPPVNEIADKMHDRADATAVLEEELESESNGKRQLMPKMTLNSVTEHVRVYIGFEHECPRGHRFLLSANHSEISVPSLPAVLPVAGRQELPISGRLLRNKNPDQYVATPVDSTQSSRPQDVLPLPRQQSERTTSGLTSFFTSKWGRKDIKIPDEMQYWSVQDGHGEGYSLLNSNLPIYMNCPYCKTSEDDNKVTTYRGMVLGGTISQLQRIFLVTPPLPILLATRPVVEFEDISKPVKTLMEFSPGSEVVLPPDSFLSLRLPFVYYTQMDGIPIKPLLVNQQKPEHTAWLVKGTALYVKSKDGVNGSDG</sequence>
<dbReference type="InterPro" id="IPR019354">
    <property type="entry name" value="SMG8-like"/>
</dbReference>
<dbReference type="EMBL" id="JBHFFA010000004">
    <property type="protein sequence ID" value="KAL2629895.1"/>
    <property type="molecule type" value="Genomic_DNA"/>
</dbReference>
<protein>
    <recommendedName>
        <fullName evidence="3">Nonsense-mediated mRNA decay factor SMG8</fullName>
    </recommendedName>
</protein>
<feature type="region of interest" description="Disordered" evidence="4">
    <location>
        <begin position="1272"/>
        <end position="1302"/>
    </location>
</feature>
<comment type="similarity">
    <text evidence="1">Belongs to the SMG8 family.</text>
</comment>
<feature type="region of interest" description="Disordered" evidence="4">
    <location>
        <begin position="261"/>
        <end position="292"/>
    </location>
</feature>
<proteinExistence type="inferred from homology"/>
<feature type="compositionally biased region" description="Pro residues" evidence="4">
    <location>
        <begin position="51"/>
        <end position="62"/>
    </location>
</feature>
<keyword evidence="2" id="KW-0866">Nonsense-mediated mRNA decay</keyword>
<feature type="compositionally biased region" description="Basic and acidic residues" evidence="4">
    <location>
        <begin position="269"/>
        <end position="292"/>
    </location>
</feature>
<name>A0ABD1YGV6_9MARC</name>
<feature type="compositionally biased region" description="Gly residues" evidence="4">
    <location>
        <begin position="578"/>
        <end position="589"/>
    </location>
</feature>
<feature type="region of interest" description="Disordered" evidence="4">
    <location>
        <begin position="895"/>
        <end position="924"/>
    </location>
</feature>
<accession>A0ABD1YGV6</accession>
<dbReference type="Pfam" id="PF10220">
    <property type="entry name" value="Smg8_Smg9"/>
    <property type="match status" value="5"/>
</dbReference>
<feature type="compositionally biased region" description="Basic and acidic residues" evidence="4">
    <location>
        <begin position="905"/>
        <end position="921"/>
    </location>
</feature>
<feature type="region of interest" description="Disordered" evidence="4">
    <location>
        <begin position="1121"/>
        <end position="1156"/>
    </location>
</feature>
<evidence type="ECO:0000256" key="1">
    <source>
        <dbReference type="ARBA" id="ARBA00006443"/>
    </source>
</evidence>
<feature type="region of interest" description="Disordered" evidence="4">
    <location>
        <begin position="1"/>
        <end position="77"/>
    </location>
</feature>
<feature type="compositionally biased region" description="Polar residues" evidence="4">
    <location>
        <begin position="9"/>
        <end position="21"/>
    </location>
</feature>
<dbReference type="GO" id="GO:0000184">
    <property type="term" value="P:nuclear-transcribed mRNA catabolic process, nonsense-mediated decay"/>
    <property type="evidence" value="ECO:0007669"/>
    <property type="project" value="UniProtKB-KW"/>
</dbReference>
<feature type="compositionally biased region" description="Polar residues" evidence="4">
    <location>
        <begin position="64"/>
        <end position="76"/>
    </location>
</feature>
<keyword evidence="6" id="KW-1185">Reference proteome</keyword>
<gene>
    <name evidence="5" type="ORF">R1flu_014581</name>
</gene>
<feature type="region of interest" description="Disordered" evidence="4">
    <location>
        <begin position="569"/>
        <end position="591"/>
    </location>
</feature>
<reference evidence="5 6" key="1">
    <citation type="submission" date="2024-09" db="EMBL/GenBank/DDBJ databases">
        <title>Chromosome-scale assembly of Riccia fluitans.</title>
        <authorList>
            <person name="Paukszto L."/>
            <person name="Sawicki J."/>
            <person name="Karawczyk K."/>
            <person name="Piernik-Szablinska J."/>
            <person name="Szczecinska M."/>
            <person name="Mazdziarz M."/>
        </authorList>
    </citation>
    <scope>NUCLEOTIDE SEQUENCE [LARGE SCALE GENOMIC DNA]</scope>
    <source>
        <strain evidence="5">Rf_01</strain>
        <tissue evidence="5">Aerial parts of the thallus</tissue>
    </source>
</reference>
<comment type="caution">
    <text evidence="5">The sequence shown here is derived from an EMBL/GenBank/DDBJ whole genome shotgun (WGS) entry which is preliminary data.</text>
</comment>
<dbReference type="PANTHER" id="PTHR13091:SF0">
    <property type="entry name" value="NONSENSE-MEDIATED MRNA DECAY FACTOR SMG8"/>
    <property type="match status" value="1"/>
</dbReference>
<evidence type="ECO:0000256" key="3">
    <source>
        <dbReference type="ARBA" id="ARBA00029509"/>
    </source>
</evidence>
<feature type="compositionally biased region" description="Low complexity" evidence="4">
    <location>
        <begin position="34"/>
        <end position="50"/>
    </location>
</feature>
<dbReference type="PANTHER" id="PTHR13091">
    <property type="entry name" value="AMPLIFIED IN BREAST CANCER 2-RELATED"/>
    <property type="match status" value="1"/>
</dbReference>
<organism evidence="5 6">
    <name type="scientific">Riccia fluitans</name>
    <dbReference type="NCBI Taxonomy" id="41844"/>
    <lineage>
        <taxon>Eukaryota</taxon>
        <taxon>Viridiplantae</taxon>
        <taxon>Streptophyta</taxon>
        <taxon>Embryophyta</taxon>
        <taxon>Marchantiophyta</taxon>
        <taxon>Marchantiopsida</taxon>
        <taxon>Marchantiidae</taxon>
        <taxon>Marchantiales</taxon>
        <taxon>Ricciaceae</taxon>
        <taxon>Riccia</taxon>
    </lineage>
</organism>
<dbReference type="Proteomes" id="UP001605036">
    <property type="component" value="Unassembled WGS sequence"/>
</dbReference>
<evidence type="ECO:0000256" key="2">
    <source>
        <dbReference type="ARBA" id="ARBA00023161"/>
    </source>
</evidence>